<sequence length="148" mass="16753">MALFPDFAGLSNTKPGNAPKELEWLSNQRFCTDDVLYVHQRATEKANETQPAETSEEVQYQLEGSFVWLDDLQTPTDWPFCVDRRADLSNLEYKSLYREDIARYKQKGRSSLGLDPRSQAVSWSESGPEKKRGDRDPTATSPSPCASC</sequence>
<feature type="compositionally biased region" description="Polar residues" evidence="4">
    <location>
        <begin position="138"/>
        <end position="148"/>
    </location>
</feature>
<dbReference type="PANTHER" id="PTHR13471:SF0">
    <property type="entry name" value="NUCLEAR EXOSOME REGULATOR NRDE2"/>
    <property type="match status" value="1"/>
</dbReference>
<dbReference type="InterPro" id="IPR013633">
    <property type="entry name" value="NRDE-2"/>
</dbReference>
<organism evidence="5 6">
    <name type="scientific">Hucho hucho</name>
    <name type="common">huchen</name>
    <dbReference type="NCBI Taxonomy" id="62062"/>
    <lineage>
        <taxon>Eukaryota</taxon>
        <taxon>Metazoa</taxon>
        <taxon>Chordata</taxon>
        <taxon>Craniata</taxon>
        <taxon>Vertebrata</taxon>
        <taxon>Euteleostomi</taxon>
        <taxon>Actinopterygii</taxon>
        <taxon>Neopterygii</taxon>
        <taxon>Teleostei</taxon>
        <taxon>Protacanthopterygii</taxon>
        <taxon>Salmoniformes</taxon>
        <taxon>Salmonidae</taxon>
        <taxon>Salmoninae</taxon>
        <taxon>Hucho</taxon>
    </lineage>
</organism>
<evidence type="ECO:0000256" key="1">
    <source>
        <dbReference type="ARBA" id="ARBA00004123"/>
    </source>
</evidence>
<dbReference type="GO" id="GO:0031048">
    <property type="term" value="P:regulatory ncRNA-mediated heterochromatin formation"/>
    <property type="evidence" value="ECO:0007669"/>
    <property type="project" value="TreeGrafter"/>
</dbReference>
<evidence type="ECO:0000256" key="2">
    <source>
        <dbReference type="ARBA" id="ARBA00009265"/>
    </source>
</evidence>
<feature type="region of interest" description="Disordered" evidence="4">
    <location>
        <begin position="108"/>
        <end position="148"/>
    </location>
</feature>
<reference evidence="5" key="3">
    <citation type="submission" date="2025-09" db="UniProtKB">
        <authorList>
            <consortium name="Ensembl"/>
        </authorList>
    </citation>
    <scope>IDENTIFICATION</scope>
</reference>
<evidence type="ECO:0000313" key="6">
    <source>
        <dbReference type="Proteomes" id="UP000314982"/>
    </source>
</evidence>
<evidence type="ECO:0000256" key="4">
    <source>
        <dbReference type="SAM" id="MobiDB-lite"/>
    </source>
</evidence>
<comment type="similarity">
    <text evidence="2">Belongs to the NRDE2 family.</text>
</comment>
<comment type="subcellular location">
    <subcellularLocation>
        <location evidence="1">Nucleus</location>
    </subcellularLocation>
</comment>
<name>A0A4W5JKE5_9TELE</name>
<dbReference type="CDD" id="cd22200">
    <property type="entry name" value="NRDE2_MID"/>
    <property type="match status" value="1"/>
</dbReference>
<reference evidence="5" key="2">
    <citation type="submission" date="2025-08" db="UniProtKB">
        <authorList>
            <consortium name="Ensembl"/>
        </authorList>
    </citation>
    <scope>IDENTIFICATION</scope>
</reference>
<keyword evidence="6" id="KW-1185">Reference proteome</keyword>
<dbReference type="GeneTree" id="ENSGT00940000167302"/>
<reference evidence="6" key="1">
    <citation type="submission" date="2018-06" db="EMBL/GenBank/DDBJ databases">
        <title>Genome assembly of Danube salmon.</title>
        <authorList>
            <person name="Macqueen D.J."/>
            <person name="Gundappa M.K."/>
        </authorList>
    </citation>
    <scope>NUCLEOTIDE SEQUENCE [LARGE SCALE GENOMIC DNA]</scope>
</reference>
<dbReference type="STRING" id="62062.ENSHHUP00000000144"/>
<dbReference type="GO" id="GO:0071013">
    <property type="term" value="C:catalytic step 2 spliceosome"/>
    <property type="evidence" value="ECO:0007669"/>
    <property type="project" value="TreeGrafter"/>
</dbReference>
<evidence type="ECO:0000256" key="3">
    <source>
        <dbReference type="ARBA" id="ARBA00023242"/>
    </source>
</evidence>
<dbReference type="GO" id="GO:1902369">
    <property type="term" value="P:negative regulation of RNA catabolic process"/>
    <property type="evidence" value="ECO:0007669"/>
    <property type="project" value="TreeGrafter"/>
</dbReference>
<proteinExistence type="inferred from homology"/>
<evidence type="ECO:0000313" key="5">
    <source>
        <dbReference type="Ensembl" id="ENSHHUP00000000144.1"/>
    </source>
</evidence>
<feature type="compositionally biased region" description="Basic and acidic residues" evidence="4">
    <location>
        <begin position="127"/>
        <end position="137"/>
    </location>
</feature>
<dbReference type="AlphaFoldDB" id="A0A4W5JKE5"/>
<accession>A0A4W5JKE5</accession>
<dbReference type="Proteomes" id="UP000314982">
    <property type="component" value="Unassembled WGS sequence"/>
</dbReference>
<dbReference type="PANTHER" id="PTHR13471">
    <property type="entry name" value="TETRATRICOPEPTIDE-LIKE HELICAL"/>
    <property type="match status" value="1"/>
</dbReference>
<keyword evidence="3" id="KW-0539">Nucleus</keyword>
<dbReference type="Ensembl" id="ENSHHUT00000000147.1">
    <property type="protein sequence ID" value="ENSHHUP00000000144.1"/>
    <property type="gene ID" value="ENSHHUG00000000125.1"/>
</dbReference>
<protein>
    <submittedName>
        <fullName evidence="5">Uncharacterized protein</fullName>
    </submittedName>
</protein>